<evidence type="ECO:0000256" key="2">
    <source>
        <dbReference type="ARBA" id="ARBA00006446"/>
    </source>
</evidence>
<dbReference type="Pfam" id="PF00571">
    <property type="entry name" value="CBS"/>
    <property type="match status" value="1"/>
</dbReference>
<dbReference type="InterPro" id="IPR005170">
    <property type="entry name" value="Transptr-assoc_dom"/>
</dbReference>
<evidence type="ECO:0000256" key="7">
    <source>
        <dbReference type="ARBA" id="ARBA00023136"/>
    </source>
</evidence>
<dbReference type="AlphaFoldDB" id="A0A1R4F760"/>
<evidence type="ECO:0000259" key="11">
    <source>
        <dbReference type="PROSITE" id="PS51371"/>
    </source>
</evidence>
<keyword evidence="6 8" id="KW-0129">CBS domain</keyword>
<dbReference type="Gene3D" id="3.10.580.10">
    <property type="entry name" value="CBS-domain"/>
    <property type="match status" value="1"/>
</dbReference>
<name>A0A1R4F760_BREDI</name>
<evidence type="ECO:0000256" key="6">
    <source>
        <dbReference type="ARBA" id="ARBA00023122"/>
    </source>
</evidence>
<dbReference type="GO" id="GO:0005886">
    <property type="term" value="C:plasma membrane"/>
    <property type="evidence" value="ECO:0007669"/>
    <property type="project" value="TreeGrafter"/>
</dbReference>
<feature type="transmembrane region" description="Helical" evidence="10">
    <location>
        <begin position="58"/>
        <end position="81"/>
    </location>
</feature>
<keyword evidence="5 9" id="KW-1133">Transmembrane helix</keyword>
<feature type="transmembrane region" description="Helical" evidence="10">
    <location>
        <begin position="102"/>
        <end position="123"/>
    </location>
</feature>
<evidence type="ECO:0000256" key="8">
    <source>
        <dbReference type="PROSITE-ProRule" id="PRU00703"/>
    </source>
</evidence>
<dbReference type="PROSITE" id="PS51846">
    <property type="entry name" value="CNNM"/>
    <property type="match status" value="1"/>
</dbReference>
<dbReference type="PANTHER" id="PTHR22777">
    <property type="entry name" value="HEMOLYSIN-RELATED"/>
    <property type="match status" value="1"/>
</dbReference>
<dbReference type="EMBL" id="FUIE01000016">
    <property type="protein sequence ID" value="SJM51749.1"/>
    <property type="molecule type" value="Genomic_DNA"/>
</dbReference>
<keyword evidence="7 9" id="KW-0472">Membrane</keyword>
<reference evidence="13 14" key="1">
    <citation type="submission" date="2017-02" db="EMBL/GenBank/DDBJ databases">
        <authorList>
            <person name="Peterson S.W."/>
        </authorList>
    </citation>
    <scope>NUCLEOTIDE SEQUENCE [LARGE SCALE GENOMIC DNA]</scope>
    <source>
        <strain evidence="13 14">3F5N</strain>
    </source>
</reference>
<dbReference type="InterPro" id="IPR016169">
    <property type="entry name" value="FAD-bd_PCMH_sub2"/>
</dbReference>
<dbReference type="Gene3D" id="3.30.465.10">
    <property type="match status" value="1"/>
</dbReference>
<evidence type="ECO:0000313" key="13">
    <source>
        <dbReference type="EMBL" id="SJM51749.1"/>
    </source>
</evidence>
<evidence type="ECO:0000256" key="3">
    <source>
        <dbReference type="ARBA" id="ARBA00022692"/>
    </source>
</evidence>
<proteinExistence type="inferred from homology"/>
<feature type="domain" description="CNNM transmembrane" evidence="12">
    <location>
        <begin position="1"/>
        <end position="200"/>
    </location>
</feature>
<evidence type="ECO:0000256" key="4">
    <source>
        <dbReference type="ARBA" id="ARBA00022737"/>
    </source>
</evidence>
<dbReference type="PROSITE" id="PS51371">
    <property type="entry name" value="CBS"/>
    <property type="match status" value="2"/>
</dbReference>
<comment type="similarity">
    <text evidence="2">Belongs to the UPF0053 family. Hemolysin C subfamily.</text>
</comment>
<evidence type="ECO:0000256" key="5">
    <source>
        <dbReference type="ARBA" id="ARBA00022989"/>
    </source>
</evidence>
<feature type="domain" description="CBS" evidence="11">
    <location>
        <begin position="219"/>
        <end position="279"/>
    </location>
</feature>
<dbReference type="Pfam" id="PF03471">
    <property type="entry name" value="CorC_HlyC"/>
    <property type="match status" value="1"/>
</dbReference>
<dbReference type="SUPFAM" id="SSF54631">
    <property type="entry name" value="CBS-domain pair"/>
    <property type="match status" value="1"/>
</dbReference>
<dbReference type="InterPro" id="IPR036318">
    <property type="entry name" value="FAD-bd_PCMH-like_sf"/>
</dbReference>
<keyword evidence="3 9" id="KW-0812">Transmembrane</keyword>
<dbReference type="GO" id="GO:0050660">
    <property type="term" value="F:flavin adenine dinucleotide binding"/>
    <property type="evidence" value="ECO:0007669"/>
    <property type="project" value="InterPro"/>
</dbReference>
<evidence type="ECO:0000259" key="12">
    <source>
        <dbReference type="PROSITE" id="PS51846"/>
    </source>
</evidence>
<dbReference type="PANTHER" id="PTHR22777:SF17">
    <property type="entry name" value="UPF0053 PROTEIN SLL0260"/>
    <property type="match status" value="1"/>
</dbReference>
<dbReference type="SMART" id="SM01091">
    <property type="entry name" value="CorC_HlyC"/>
    <property type="match status" value="1"/>
</dbReference>
<evidence type="ECO:0000256" key="10">
    <source>
        <dbReference type="SAM" id="Phobius"/>
    </source>
</evidence>
<dbReference type="InterPro" id="IPR000644">
    <property type="entry name" value="CBS_dom"/>
</dbReference>
<keyword evidence="4" id="KW-0677">Repeat</keyword>
<dbReference type="InterPro" id="IPR044751">
    <property type="entry name" value="Ion_transp-like_CBS"/>
</dbReference>
<evidence type="ECO:0000256" key="9">
    <source>
        <dbReference type="PROSITE-ProRule" id="PRU01193"/>
    </source>
</evidence>
<evidence type="ECO:0000256" key="1">
    <source>
        <dbReference type="ARBA" id="ARBA00004141"/>
    </source>
</evidence>
<feature type="domain" description="CBS" evidence="11">
    <location>
        <begin position="284"/>
        <end position="344"/>
    </location>
</feature>
<gene>
    <name evidence="13" type="ORF">FM111_03035</name>
</gene>
<sequence>MLTIAIVVVLLLVVLNGLFAMTELAVVSSRKSKLQSRAERGDRGARAALKLAEEPTQFLSAVQVGITLIGILAGAYGQAAIAGELDDILTANIPALAPYSQIIATGVVVVLITYVSLIIGELVPKRLALIFPETIASKMAGPISTLALAMKPFVLLLTASTSGILKLLGVKDRDGSDVTQEEVESILAEGTSAGLIEPEEQEMIEEILRLGDRAVRVAMTPRHEVYWIALDDSEEILREEIRTCPYSRIVVARDNDIDNPLGVVHKKDLLDSLLDNGEFNVEKLVAEPAFIPQSTSVLKALEILKGSKVHMAFVVDEYGAFEGVVTATDLLEMIAGDFNESHDETETAVRKRADGTWAVDGQIDLDELGEALGEDFGEHEGFHTVAGLVLHHLSRVPNEGDILQLGRFEVEVIDMDDRRIDKLLFRPVIKGGETDAA</sequence>
<dbReference type="InterPro" id="IPR002550">
    <property type="entry name" value="CNNM"/>
</dbReference>
<dbReference type="Proteomes" id="UP000195766">
    <property type="component" value="Unassembled WGS sequence"/>
</dbReference>
<feature type="transmembrane region" description="Helical" evidence="10">
    <location>
        <begin position="143"/>
        <end position="165"/>
    </location>
</feature>
<dbReference type="CDD" id="cd04590">
    <property type="entry name" value="CBS_pair_CorC_HlyC_assoc"/>
    <property type="match status" value="1"/>
</dbReference>
<organism evidence="13 14">
    <name type="scientific">Brevundimonas diminuta 3F5N</name>
    <dbReference type="NCBI Taxonomy" id="1255603"/>
    <lineage>
        <taxon>Bacteria</taxon>
        <taxon>Pseudomonadati</taxon>
        <taxon>Pseudomonadota</taxon>
        <taxon>Alphaproteobacteria</taxon>
        <taxon>Caulobacterales</taxon>
        <taxon>Caulobacteraceae</taxon>
        <taxon>Brevundimonas</taxon>
    </lineage>
</organism>
<evidence type="ECO:0000313" key="14">
    <source>
        <dbReference type="Proteomes" id="UP000195766"/>
    </source>
</evidence>
<dbReference type="RefSeq" id="WP_179205006.1">
    <property type="nucleotide sequence ID" value="NZ_FUIE01000016.1"/>
</dbReference>
<dbReference type="Pfam" id="PF01595">
    <property type="entry name" value="CNNM"/>
    <property type="match status" value="1"/>
</dbReference>
<dbReference type="SUPFAM" id="SSF56176">
    <property type="entry name" value="FAD-binding/transporter-associated domain-like"/>
    <property type="match status" value="1"/>
</dbReference>
<accession>A0A1R4F760</accession>
<dbReference type="InterPro" id="IPR046342">
    <property type="entry name" value="CBS_dom_sf"/>
</dbReference>
<protein>
    <submittedName>
        <fullName evidence="13">Magnesium and cobalt efflux protein CorC</fullName>
    </submittedName>
</protein>
<comment type="subcellular location">
    <subcellularLocation>
        <location evidence="1">Membrane</location>
        <topology evidence="1">Multi-pass membrane protein</topology>
    </subcellularLocation>
</comment>